<organism evidence="4 5">
    <name type="scientific">Bacillus chungangensis</name>
    <dbReference type="NCBI Taxonomy" id="587633"/>
    <lineage>
        <taxon>Bacteria</taxon>
        <taxon>Bacillati</taxon>
        <taxon>Bacillota</taxon>
        <taxon>Bacilli</taxon>
        <taxon>Bacillales</taxon>
        <taxon>Bacillaceae</taxon>
        <taxon>Bacillus</taxon>
    </lineage>
</organism>
<gene>
    <name evidence="4" type="ORF">J2S08_000916</name>
</gene>
<dbReference type="PRINTS" id="PR00080">
    <property type="entry name" value="SDRFAMILY"/>
</dbReference>
<keyword evidence="5" id="KW-1185">Reference proteome</keyword>
<accession>A0ABT9WQ58</accession>
<protein>
    <submittedName>
        <fullName evidence="4">Short-subunit dehydrogenase</fullName>
    </submittedName>
</protein>
<comment type="caution">
    <text evidence="4">The sequence shown here is derived from an EMBL/GenBank/DDBJ whole genome shotgun (WGS) entry which is preliminary data.</text>
</comment>
<evidence type="ECO:0000256" key="3">
    <source>
        <dbReference type="RuleBase" id="RU000363"/>
    </source>
</evidence>
<dbReference type="PANTHER" id="PTHR44196:SF1">
    <property type="entry name" value="DEHYDROGENASE_REDUCTASE SDR FAMILY MEMBER 7B"/>
    <property type="match status" value="1"/>
</dbReference>
<dbReference type="PANTHER" id="PTHR44196">
    <property type="entry name" value="DEHYDROGENASE/REDUCTASE SDR FAMILY MEMBER 7B"/>
    <property type="match status" value="1"/>
</dbReference>
<reference evidence="4 5" key="1">
    <citation type="submission" date="2023-07" db="EMBL/GenBank/DDBJ databases">
        <title>Genomic Encyclopedia of Type Strains, Phase IV (KMG-IV): sequencing the most valuable type-strain genomes for metagenomic binning, comparative biology and taxonomic classification.</title>
        <authorList>
            <person name="Goeker M."/>
        </authorList>
    </citation>
    <scope>NUCLEOTIDE SEQUENCE [LARGE SCALE GENOMIC DNA]</scope>
    <source>
        <strain evidence="4 5">DSM 23837</strain>
    </source>
</reference>
<keyword evidence="2" id="KW-0560">Oxidoreductase</keyword>
<dbReference type="InterPro" id="IPR020904">
    <property type="entry name" value="Sc_DH/Rdtase_CS"/>
</dbReference>
<evidence type="ECO:0000313" key="5">
    <source>
        <dbReference type="Proteomes" id="UP001223586"/>
    </source>
</evidence>
<dbReference type="InterPro" id="IPR036291">
    <property type="entry name" value="NAD(P)-bd_dom_sf"/>
</dbReference>
<proteinExistence type="inferred from homology"/>
<dbReference type="RefSeq" id="WP_307227085.1">
    <property type="nucleotide sequence ID" value="NZ_JAUSTT010000004.1"/>
</dbReference>
<comment type="similarity">
    <text evidence="1 3">Belongs to the short-chain dehydrogenases/reductases (SDR) family.</text>
</comment>
<evidence type="ECO:0000313" key="4">
    <source>
        <dbReference type="EMBL" id="MDQ0175082.1"/>
    </source>
</evidence>
<dbReference type="Proteomes" id="UP001223586">
    <property type="component" value="Unassembled WGS sequence"/>
</dbReference>
<sequence>MNDRLCEKTVVITGASGGLGEQIAYECAKNRANLVLLSRQYDKLLLLKEKIEREYHVRCLVKAVDISKPESVEPLFKEIEKTCGAIDVLVNNAGYGVFAEAEEAVLVDIQGMFAVNVVGLIACTQAVIPGMKKRKSGHIINIASQAGKMATPKSSIYAASKHAVLGFTNSLRMEMSRWNVYVTAVNPGPIATDFFKTADKSGNYVKNLGRFILSPEKVAAKICRSMMTKQREINVPRWMNTASIFYQLFPRMVEKIGRRAFLKK</sequence>
<dbReference type="Pfam" id="PF00106">
    <property type="entry name" value="adh_short"/>
    <property type="match status" value="1"/>
</dbReference>
<dbReference type="EMBL" id="JAUSTT010000004">
    <property type="protein sequence ID" value="MDQ0175082.1"/>
    <property type="molecule type" value="Genomic_DNA"/>
</dbReference>
<dbReference type="InterPro" id="IPR002347">
    <property type="entry name" value="SDR_fam"/>
</dbReference>
<dbReference type="SUPFAM" id="SSF51735">
    <property type="entry name" value="NAD(P)-binding Rossmann-fold domains"/>
    <property type="match status" value="1"/>
</dbReference>
<name>A0ABT9WQ58_9BACI</name>
<dbReference type="PIRSF" id="PIRSF000126">
    <property type="entry name" value="11-beta-HSD1"/>
    <property type="match status" value="1"/>
</dbReference>
<evidence type="ECO:0000256" key="2">
    <source>
        <dbReference type="ARBA" id="ARBA00023002"/>
    </source>
</evidence>
<dbReference type="PRINTS" id="PR00081">
    <property type="entry name" value="GDHRDH"/>
</dbReference>
<dbReference type="PROSITE" id="PS00061">
    <property type="entry name" value="ADH_SHORT"/>
    <property type="match status" value="1"/>
</dbReference>
<evidence type="ECO:0000256" key="1">
    <source>
        <dbReference type="ARBA" id="ARBA00006484"/>
    </source>
</evidence>
<dbReference type="Gene3D" id="3.40.50.720">
    <property type="entry name" value="NAD(P)-binding Rossmann-like Domain"/>
    <property type="match status" value="1"/>
</dbReference>